<evidence type="ECO:0000313" key="7">
    <source>
        <dbReference type="Proteomes" id="UP000005207"/>
    </source>
</evidence>
<keyword evidence="7" id="KW-1185">Reference proteome</keyword>
<dbReference type="GO" id="GO:0005886">
    <property type="term" value="C:plasma membrane"/>
    <property type="evidence" value="ECO:0007669"/>
    <property type="project" value="TreeGrafter"/>
</dbReference>
<dbReference type="InterPro" id="IPR008741">
    <property type="entry name" value="AV_PCPalpha"/>
</dbReference>
<feature type="domain" description="Peptidase C31" evidence="5">
    <location>
        <begin position="260"/>
        <end position="279"/>
    </location>
</feature>
<dbReference type="GO" id="GO:0002376">
    <property type="term" value="P:immune system process"/>
    <property type="evidence" value="ECO:0007669"/>
    <property type="project" value="UniProtKB-KW"/>
</dbReference>
<dbReference type="PANTHER" id="PTHR23268">
    <property type="entry name" value="T-CELL RECEPTOR BETA CHAIN"/>
    <property type="match status" value="1"/>
</dbReference>
<dbReference type="InterPro" id="IPR050413">
    <property type="entry name" value="TCR_beta_variable"/>
</dbReference>
<dbReference type="GO" id="GO:0007166">
    <property type="term" value="P:cell surface receptor signaling pathway"/>
    <property type="evidence" value="ECO:0007669"/>
    <property type="project" value="TreeGrafter"/>
</dbReference>
<dbReference type="AlphaFoldDB" id="A0A669CLM0"/>
<feature type="domain" description="Ig-like" evidence="4">
    <location>
        <begin position="11"/>
        <end position="106"/>
    </location>
</feature>
<dbReference type="InterPro" id="IPR013106">
    <property type="entry name" value="Ig_V-set"/>
</dbReference>
<feature type="signal peptide" evidence="3">
    <location>
        <begin position="1"/>
        <end position="16"/>
    </location>
</feature>
<evidence type="ECO:0000256" key="2">
    <source>
        <dbReference type="ARBA" id="ARBA00022859"/>
    </source>
</evidence>
<dbReference type="InterPro" id="IPR036179">
    <property type="entry name" value="Ig-like_dom_sf"/>
</dbReference>
<dbReference type="InterPro" id="IPR007110">
    <property type="entry name" value="Ig-like_dom"/>
</dbReference>
<evidence type="ECO:0008006" key="8">
    <source>
        <dbReference type="Google" id="ProtNLM"/>
    </source>
</evidence>
<dbReference type="GeneTree" id="ENSGT00940000164625"/>
<dbReference type="Pfam" id="PF07686">
    <property type="entry name" value="V-set"/>
    <property type="match status" value="1"/>
</dbReference>
<sequence length="279" mass="31370">MLTCCLLSCFPGFSFCVKIQQDPFINSHIGDRSATLSCSQDEDNSYMFWYRQSKSGKIELITYSLGEKVWDTEAPFNKSKYSMSRPSLLRSSLQIHSVEAGDSAVYYFHCASGGYEAFFGGGTKLTVLEQDPITPNVTVLAPSVNECKNKKDKKRKKTLVCVASGFYPDHVEVYWQMNEKNVTDGVATDEAAERIETPLSYRITSRLRVSAKDWFTEGKKFTCIVSFNSRHVTTKHHDTILGVEGMFRTKLSYAVFIFKSCLYGGLCWIFGVEAAGLLT</sequence>
<reference evidence="6" key="2">
    <citation type="submission" date="2025-08" db="UniProtKB">
        <authorList>
            <consortium name="Ensembl"/>
        </authorList>
    </citation>
    <scope>IDENTIFICATION</scope>
</reference>
<feature type="chain" id="PRO_5025406868" description="Ig-like domain-containing protein" evidence="3">
    <location>
        <begin position="17"/>
        <end position="279"/>
    </location>
</feature>
<dbReference type="SUPFAM" id="SSF48726">
    <property type="entry name" value="Immunoglobulin"/>
    <property type="match status" value="2"/>
</dbReference>
<dbReference type="InterPro" id="IPR013783">
    <property type="entry name" value="Ig-like_fold"/>
</dbReference>
<keyword evidence="2" id="KW-0391">Immunity</keyword>
<evidence type="ECO:0000256" key="3">
    <source>
        <dbReference type="SAM" id="SignalP"/>
    </source>
</evidence>
<dbReference type="Gene3D" id="2.60.40.10">
    <property type="entry name" value="Immunoglobulins"/>
    <property type="match status" value="2"/>
</dbReference>
<dbReference type="InterPro" id="IPR003599">
    <property type="entry name" value="Ig_sub"/>
</dbReference>
<keyword evidence="1 3" id="KW-0732">Signal</keyword>
<protein>
    <recommendedName>
        <fullName evidence="8">Ig-like domain-containing protein</fullName>
    </recommendedName>
</protein>
<feature type="domain" description="Ig-like" evidence="4">
    <location>
        <begin position="135"/>
        <end position="233"/>
    </location>
</feature>
<reference evidence="7" key="1">
    <citation type="submission" date="2012-01" db="EMBL/GenBank/DDBJ databases">
        <title>The Genome Sequence of Oreochromis niloticus (Nile Tilapia).</title>
        <authorList>
            <consortium name="Broad Institute Genome Assembly Team"/>
            <consortium name="Broad Institute Sequencing Platform"/>
            <person name="Di Palma F."/>
            <person name="Johnson J."/>
            <person name="Lander E.S."/>
            <person name="Lindblad-Toh K."/>
        </authorList>
    </citation>
    <scope>NUCLEOTIDE SEQUENCE [LARGE SCALE GENOMIC DNA]</scope>
</reference>
<dbReference type="SMART" id="SM00406">
    <property type="entry name" value="IGv"/>
    <property type="match status" value="1"/>
</dbReference>
<dbReference type="PANTHER" id="PTHR23268:SF28">
    <property type="entry name" value="T CELL RECEPTOR BETA VARIABLE 19"/>
    <property type="match status" value="1"/>
</dbReference>
<evidence type="ECO:0000313" key="6">
    <source>
        <dbReference type="Ensembl" id="ENSONIP00000047667.1"/>
    </source>
</evidence>
<dbReference type="SMART" id="SM00407">
    <property type="entry name" value="IGc1"/>
    <property type="match status" value="1"/>
</dbReference>
<dbReference type="Ensembl" id="ENSONIT00000044423.1">
    <property type="protein sequence ID" value="ENSONIP00000047667.1"/>
    <property type="gene ID" value="ENSONIG00000040803.1"/>
</dbReference>
<evidence type="ECO:0000256" key="1">
    <source>
        <dbReference type="ARBA" id="ARBA00022729"/>
    </source>
</evidence>
<dbReference type="GO" id="GO:0004197">
    <property type="term" value="F:cysteine-type endopeptidase activity"/>
    <property type="evidence" value="ECO:0007669"/>
    <property type="project" value="InterPro"/>
</dbReference>
<dbReference type="PROSITE" id="PS50835">
    <property type="entry name" value="IG_LIKE"/>
    <property type="match status" value="2"/>
</dbReference>
<dbReference type="SMART" id="SM00409">
    <property type="entry name" value="IG"/>
    <property type="match status" value="1"/>
</dbReference>
<proteinExistence type="predicted"/>
<dbReference type="InterPro" id="IPR003597">
    <property type="entry name" value="Ig_C1-set"/>
</dbReference>
<dbReference type="Pfam" id="PF07654">
    <property type="entry name" value="C1-set"/>
    <property type="match status" value="1"/>
</dbReference>
<evidence type="ECO:0000259" key="5">
    <source>
        <dbReference type="PROSITE" id="PS51539"/>
    </source>
</evidence>
<organism evidence="6 7">
    <name type="scientific">Oreochromis niloticus</name>
    <name type="common">Nile tilapia</name>
    <name type="synonym">Tilapia nilotica</name>
    <dbReference type="NCBI Taxonomy" id="8128"/>
    <lineage>
        <taxon>Eukaryota</taxon>
        <taxon>Metazoa</taxon>
        <taxon>Chordata</taxon>
        <taxon>Craniata</taxon>
        <taxon>Vertebrata</taxon>
        <taxon>Euteleostomi</taxon>
        <taxon>Actinopterygii</taxon>
        <taxon>Neopterygii</taxon>
        <taxon>Teleostei</taxon>
        <taxon>Neoteleostei</taxon>
        <taxon>Acanthomorphata</taxon>
        <taxon>Ovalentaria</taxon>
        <taxon>Cichlomorphae</taxon>
        <taxon>Cichliformes</taxon>
        <taxon>Cichlidae</taxon>
        <taxon>African cichlids</taxon>
        <taxon>Pseudocrenilabrinae</taxon>
        <taxon>Oreochromini</taxon>
        <taxon>Oreochromis</taxon>
    </lineage>
</organism>
<reference evidence="6" key="3">
    <citation type="submission" date="2025-09" db="UniProtKB">
        <authorList>
            <consortium name="Ensembl"/>
        </authorList>
    </citation>
    <scope>IDENTIFICATION</scope>
</reference>
<evidence type="ECO:0000259" key="4">
    <source>
        <dbReference type="PROSITE" id="PS50835"/>
    </source>
</evidence>
<dbReference type="PROSITE" id="PS51539">
    <property type="entry name" value="AV_PCP_ALPHA"/>
    <property type="match status" value="1"/>
</dbReference>
<name>A0A669CLM0_ORENI</name>
<dbReference type="InParanoid" id="A0A669CLM0"/>
<accession>A0A669CLM0</accession>
<dbReference type="Proteomes" id="UP000005207">
    <property type="component" value="Linkage group LG19"/>
</dbReference>
<dbReference type="OMA" id="YPAYFGP"/>